<protein>
    <recommendedName>
        <fullName evidence="3">Zinc carboxypeptidase</fullName>
    </recommendedName>
</protein>
<reference evidence="2" key="1">
    <citation type="submission" date="2016-12" db="EMBL/GenBank/DDBJ databases">
        <authorList>
            <person name="Rodrigo-Torres L."/>
            <person name="Arahal R.D."/>
            <person name="Lucena T."/>
        </authorList>
    </citation>
    <scope>NUCLEOTIDE SEQUENCE [LARGE SCALE GENOMIC DNA]</scope>
</reference>
<dbReference type="Gene3D" id="3.40.630.10">
    <property type="entry name" value="Zn peptidases"/>
    <property type="match status" value="1"/>
</dbReference>
<dbReference type="AlphaFoldDB" id="A0A1M7Z1D7"/>
<sequence length="288" mass="32307">MITSSYHAIPAPGRRRKKVIRESIRDGTRELPDYQVDVVARILRLETHFTISRYGVLSCDPERYPLYYLKNKNWQNGHPVILLTGGVHGQDCSSISGILSFLETAAQKYTKHFNLLCVPCVSPRSYETSNIQDPHAYDPDCHFYTASPCEESSHVIQLIAAYTSKIIAHFDLQETSPETTISGPDTNIKTSRRPFSLITDTENPQYPFQKAIMASAQQVLQTGLSEISDTSGVSHIAMKALRRCNSLTSCYFRTTTRVCPDELTSEQCDDVQVAAITGGLDFILNHRQ</sequence>
<evidence type="ECO:0000313" key="2">
    <source>
        <dbReference type="Proteomes" id="UP000184600"/>
    </source>
</evidence>
<evidence type="ECO:0000313" key="1">
    <source>
        <dbReference type="EMBL" id="SHO58622.1"/>
    </source>
</evidence>
<evidence type="ECO:0008006" key="3">
    <source>
        <dbReference type="Google" id="ProtNLM"/>
    </source>
</evidence>
<dbReference type="STRING" id="1117707.VQ7734_04394"/>
<organism evidence="1 2">
    <name type="scientific">Vibrio quintilis</name>
    <dbReference type="NCBI Taxonomy" id="1117707"/>
    <lineage>
        <taxon>Bacteria</taxon>
        <taxon>Pseudomonadati</taxon>
        <taxon>Pseudomonadota</taxon>
        <taxon>Gammaproteobacteria</taxon>
        <taxon>Vibrionales</taxon>
        <taxon>Vibrionaceae</taxon>
        <taxon>Vibrio</taxon>
    </lineage>
</organism>
<name>A0A1M7Z1D7_9VIBR</name>
<dbReference type="SUPFAM" id="SSF53187">
    <property type="entry name" value="Zn-dependent exopeptidases"/>
    <property type="match status" value="1"/>
</dbReference>
<dbReference type="RefSeq" id="WP_073586066.1">
    <property type="nucleotide sequence ID" value="NZ_AP024898.1"/>
</dbReference>
<dbReference type="OrthoDB" id="5290048at2"/>
<proteinExistence type="predicted"/>
<keyword evidence="2" id="KW-1185">Reference proteome</keyword>
<dbReference type="Proteomes" id="UP000184600">
    <property type="component" value="Unassembled WGS sequence"/>
</dbReference>
<gene>
    <name evidence="1" type="ORF">VQ7734_04394</name>
</gene>
<dbReference type="EMBL" id="FRFG01000072">
    <property type="protein sequence ID" value="SHO58622.1"/>
    <property type="molecule type" value="Genomic_DNA"/>
</dbReference>
<accession>A0A1M7Z1D7</accession>